<evidence type="ECO:0000313" key="6">
    <source>
        <dbReference type="Proteomes" id="UP000095649"/>
    </source>
</evidence>
<evidence type="ECO:0000313" key="5">
    <source>
        <dbReference type="EMBL" id="CUM94720.1"/>
    </source>
</evidence>
<organism evidence="5 6">
    <name type="scientific">Faecalibacterium prausnitzii</name>
    <dbReference type="NCBI Taxonomy" id="853"/>
    <lineage>
        <taxon>Bacteria</taxon>
        <taxon>Bacillati</taxon>
        <taxon>Bacillota</taxon>
        <taxon>Clostridia</taxon>
        <taxon>Eubacteriales</taxon>
        <taxon>Oscillospiraceae</taxon>
        <taxon>Faecalibacterium</taxon>
    </lineage>
</organism>
<dbReference type="AlphaFoldDB" id="A0A173SWZ9"/>
<dbReference type="Pfam" id="PF00395">
    <property type="entry name" value="SLH"/>
    <property type="match status" value="1"/>
</dbReference>
<dbReference type="PROSITE" id="PS51272">
    <property type="entry name" value="SLH"/>
    <property type="match status" value="1"/>
</dbReference>
<dbReference type="OrthoDB" id="1699243at2"/>
<evidence type="ECO:0000256" key="3">
    <source>
        <dbReference type="SAM" id="SignalP"/>
    </source>
</evidence>
<feature type="domain" description="SLH" evidence="4">
    <location>
        <begin position="77"/>
        <end position="140"/>
    </location>
</feature>
<protein>
    <submittedName>
        <fullName evidence="5">Hexagonal wall protein</fullName>
    </submittedName>
</protein>
<keyword evidence="1" id="KW-0677">Repeat</keyword>
<evidence type="ECO:0000256" key="1">
    <source>
        <dbReference type="ARBA" id="ARBA00022737"/>
    </source>
</evidence>
<feature type="region of interest" description="Disordered" evidence="2">
    <location>
        <begin position="500"/>
        <end position="539"/>
    </location>
</feature>
<feature type="signal peptide" evidence="3">
    <location>
        <begin position="1"/>
        <end position="25"/>
    </location>
</feature>
<sequence>MKKRILAFLLAVSIAVSVLVLPVSAASINNTALQTAITLGAVPTGQELSANITRGAFAKMLVSFSTYRESVGAQGTVGTLYRDVPGSSEWAPYIRIAVQQGWMNGYTDGSFRPDNTVTLEEACAAVLKMLSYKTTDLTGSFPQAQLNKAQQIGLRDQLTCTQGQAMTYEQCTLLLYNALRANTASGSAYGSSLGFTVSNGQVDTSSVLLKSRKGPFVAEEGTQLPFTPVSVYRNDKVSASAELNKYDVYYYSESLQTVWVYTRRAAGRITAVSPSASAPTALTVAGSNYTLGSSAVASKISSLNGGGVGEVVTLLLGMDNEVADVITGEEADSVFYGVVQTANRSLVEDNGADVLQKISVMCTDGIIRTVNIDKSLNYPTGWLVEISVTPEGEQVTAIESKSVSGTINDTATALGDYALADDVQILDTTSEGLAGTVRPSRIAGTKLNALAVRYYTLNEQGQIDRLILNDVTGDLWKYGVLDDVKNLAVNAGSILGTLTGSGSSGSGNGSSGNSSSGSGSGSTGDSSSGSGSTGGTTNTTTVVDDLRSVLVPTTSEILWGVIDGSLLSTVWNRITSSSGSLLSIGLKQLAKITGQPMSTILNFVGGGATYICYVNGSQASFSTSIKYPVLAGGLAVRQNVNGTVKAMIQLMPMKIDKVGAASVMSNGTRYETADDMQVYLWYKGQYYATKLSEVNSEGYYLTGWYDNFGCAAGKRVRVIVAVKKD</sequence>
<evidence type="ECO:0000256" key="2">
    <source>
        <dbReference type="SAM" id="MobiDB-lite"/>
    </source>
</evidence>
<gene>
    <name evidence="5" type="ORF">ERS852582_01253</name>
</gene>
<feature type="chain" id="PRO_5008011882" evidence="3">
    <location>
        <begin position="26"/>
        <end position="725"/>
    </location>
</feature>
<evidence type="ECO:0000259" key="4">
    <source>
        <dbReference type="PROSITE" id="PS51272"/>
    </source>
</evidence>
<dbReference type="Proteomes" id="UP000095649">
    <property type="component" value="Unassembled WGS sequence"/>
</dbReference>
<accession>A0A173SWZ9</accession>
<dbReference type="RefSeq" id="WP_055185811.1">
    <property type="nucleotide sequence ID" value="NZ_CYXN01000007.1"/>
</dbReference>
<keyword evidence="3" id="KW-0732">Signal</keyword>
<dbReference type="InterPro" id="IPR001119">
    <property type="entry name" value="SLH_dom"/>
</dbReference>
<reference evidence="5 6" key="1">
    <citation type="submission" date="2015-09" db="EMBL/GenBank/DDBJ databases">
        <authorList>
            <consortium name="Pathogen Informatics"/>
        </authorList>
    </citation>
    <scope>NUCLEOTIDE SEQUENCE [LARGE SCALE GENOMIC DNA]</scope>
    <source>
        <strain evidence="5 6">2789STDY5834970</strain>
    </source>
</reference>
<name>A0A173SWZ9_9FIRM</name>
<dbReference type="EMBL" id="CYXN01000007">
    <property type="protein sequence ID" value="CUM94720.1"/>
    <property type="molecule type" value="Genomic_DNA"/>
</dbReference>
<feature type="compositionally biased region" description="Low complexity" evidence="2">
    <location>
        <begin position="511"/>
        <end position="539"/>
    </location>
</feature>
<proteinExistence type="predicted"/>